<organism evidence="1 2">
    <name type="scientific">Batillaria attramentaria</name>
    <dbReference type="NCBI Taxonomy" id="370345"/>
    <lineage>
        <taxon>Eukaryota</taxon>
        <taxon>Metazoa</taxon>
        <taxon>Spiralia</taxon>
        <taxon>Lophotrochozoa</taxon>
        <taxon>Mollusca</taxon>
        <taxon>Gastropoda</taxon>
        <taxon>Caenogastropoda</taxon>
        <taxon>Sorbeoconcha</taxon>
        <taxon>Cerithioidea</taxon>
        <taxon>Batillariidae</taxon>
        <taxon>Batillaria</taxon>
    </lineage>
</organism>
<dbReference type="Proteomes" id="UP001519460">
    <property type="component" value="Unassembled WGS sequence"/>
</dbReference>
<comment type="caution">
    <text evidence="1">The sequence shown here is derived from an EMBL/GenBank/DDBJ whole genome shotgun (WGS) entry which is preliminary data.</text>
</comment>
<gene>
    <name evidence="1" type="ORF">BaRGS_00007723</name>
</gene>
<proteinExistence type="predicted"/>
<keyword evidence="2" id="KW-1185">Reference proteome</keyword>
<name>A0ABD0LN01_9CAEN</name>
<accession>A0ABD0LN01</accession>
<evidence type="ECO:0000313" key="2">
    <source>
        <dbReference type="Proteomes" id="UP001519460"/>
    </source>
</evidence>
<evidence type="ECO:0000313" key="1">
    <source>
        <dbReference type="EMBL" id="KAK7500843.1"/>
    </source>
</evidence>
<protein>
    <submittedName>
        <fullName evidence="1">Uncharacterized protein</fullName>
    </submittedName>
</protein>
<sequence length="67" mass="7456">MDDEEEDESDDEWREMQLGWPAVVRPLAVEGVVPSALLGLNFRPDGFPCLSTAGWSPVKSLGKQKRL</sequence>
<reference evidence="1 2" key="1">
    <citation type="journal article" date="2023" name="Sci. Data">
        <title>Genome assembly of the Korean intertidal mud-creeper Batillaria attramentaria.</title>
        <authorList>
            <person name="Patra A.K."/>
            <person name="Ho P.T."/>
            <person name="Jun S."/>
            <person name="Lee S.J."/>
            <person name="Kim Y."/>
            <person name="Won Y.J."/>
        </authorList>
    </citation>
    <scope>NUCLEOTIDE SEQUENCE [LARGE SCALE GENOMIC DNA]</scope>
    <source>
        <strain evidence="1">Wonlab-2016</strain>
    </source>
</reference>
<dbReference type="EMBL" id="JACVVK020000034">
    <property type="protein sequence ID" value="KAK7500843.1"/>
    <property type="molecule type" value="Genomic_DNA"/>
</dbReference>
<dbReference type="AlphaFoldDB" id="A0ABD0LN01"/>